<evidence type="ECO:0000256" key="1">
    <source>
        <dbReference type="PROSITE-ProRule" id="PRU00047"/>
    </source>
</evidence>
<keyword evidence="5" id="KW-1185">Reference proteome</keyword>
<evidence type="ECO:0000256" key="2">
    <source>
        <dbReference type="SAM" id="MobiDB-lite"/>
    </source>
</evidence>
<reference evidence="4 5" key="1">
    <citation type="journal article" date="2019" name="Commun. Biol.">
        <title>The bagworm genome reveals a unique fibroin gene that provides high tensile strength.</title>
        <authorList>
            <person name="Kono N."/>
            <person name="Nakamura H."/>
            <person name="Ohtoshi R."/>
            <person name="Tomita M."/>
            <person name="Numata K."/>
            <person name="Arakawa K."/>
        </authorList>
    </citation>
    <scope>NUCLEOTIDE SEQUENCE [LARGE SCALE GENOMIC DNA]</scope>
</reference>
<dbReference type="Proteomes" id="UP000299102">
    <property type="component" value="Unassembled WGS sequence"/>
</dbReference>
<dbReference type="PROSITE" id="PS50158">
    <property type="entry name" value="ZF_CCHC"/>
    <property type="match status" value="1"/>
</dbReference>
<organism evidence="4 5">
    <name type="scientific">Eumeta variegata</name>
    <name type="common">Bagworm moth</name>
    <name type="synonym">Eumeta japonica</name>
    <dbReference type="NCBI Taxonomy" id="151549"/>
    <lineage>
        <taxon>Eukaryota</taxon>
        <taxon>Metazoa</taxon>
        <taxon>Ecdysozoa</taxon>
        <taxon>Arthropoda</taxon>
        <taxon>Hexapoda</taxon>
        <taxon>Insecta</taxon>
        <taxon>Pterygota</taxon>
        <taxon>Neoptera</taxon>
        <taxon>Endopterygota</taxon>
        <taxon>Lepidoptera</taxon>
        <taxon>Glossata</taxon>
        <taxon>Ditrysia</taxon>
        <taxon>Tineoidea</taxon>
        <taxon>Psychidae</taxon>
        <taxon>Oiketicinae</taxon>
        <taxon>Eumeta</taxon>
    </lineage>
</organism>
<keyword evidence="1" id="KW-0863">Zinc-finger</keyword>
<feature type="domain" description="CCHC-type" evidence="3">
    <location>
        <begin position="9"/>
        <end position="24"/>
    </location>
</feature>
<dbReference type="GO" id="GO:0008270">
    <property type="term" value="F:zinc ion binding"/>
    <property type="evidence" value="ECO:0007669"/>
    <property type="project" value="UniProtKB-KW"/>
</dbReference>
<dbReference type="SUPFAM" id="SSF57756">
    <property type="entry name" value="Retrovirus zinc finger-like domains"/>
    <property type="match status" value="1"/>
</dbReference>
<comment type="caution">
    <text evidence="4">The sequence shown here is derived from an EMBL/GenBank/DDBJ whole genome shotgun (WGS) entry which is preliminary data.</text>
</comment>
<dbReference type="EMBL" id="BGZK01003781">
    <property type="protein sequence ID" value="GBP04501.1"/>
    <property type="molecule type" value="Genomic_DNA"/>
</dbReference>
<dbReference type="Gene3D" id="4.10.60.10">
    <property type="entry name" value="Zinc finger, CCHC-type"/>
    <property type="match status" value="1"/>
</dbReference>
<evidence type="ECO:0000259" key="3">
    <source>
        <dbReference type="PROSITE" id="PS50158"/>
    </source>
</evidence>
<evidence type="ECO:0000313" key="5">
    <source>
        <dbReference type="Proteomes" id="UP000299102"/>
    </source>
</evidence>
<proteinExistence type="predicted"/>
<evidence type="ECO:0000313" key="4">
    <source>
        <dbReference type="EMBL" id="GBP04501.1"/>
    </source>
</evidence>
<gene>
    <name evidence="4" type="ORF">EVAR_68305_1</name>
</gene>
<sequence length="226" mass="25904">MNGVQQVICFRCNKQGHFARNCPNNYTPNNVSNYNPADVTGNNEIRTSCIWQKTSKRAEYNNNEQNNRLDHKTVGRKTYSKKINIVSDPRTEEQPTFKHEISVHANNQTELLRKEANSIKTQKAEVGKRKYETSNTSSNYDNLSSGLLTKFANKKINKSTEDNRQNERSNTHKEVGAKTSREKIGFNISSMYVDSEAEASTIITHASYHEIPPQKRQVVHKTRNKI</sequence>
<protein>
    <recommendedName>
        <fullName evidence="3">CCHC-type domain-containing protein</fullName>
    </recommendedName>
</protein>
<accession>A0A4C1STX6</accession>
<dbReference type="GO" id="GO:0003676">
    <property type="term" value="F:nucleic acid binding"/>
    <property type="evidence" value="ECO:0007669"/>
    <property type="project" value="InterPro"/>
</dbReference>
<dbReference type="SMART" id="SM00343">
    <property type="entry name" value="ZnF_C2HC"/>
    <property type="match status" value="1"/>
</dbReference>
<name>A0A4C1STX6_EUMVA</name>
<keyword evidence="1" id="KW-0862">Zinc</keyword>
<keyword evidence="1" id="KW-0479">Metal-binding</keyword>
<dbReference type="InterPro" id="IPR036875">
    <property type="entry name" value="Znf_CCHC_sf"/>
</dbReference>
<feature type="region of interest" description="Disordered" evidence="2">
    <location>
        <begin position="158"/>
        <end position="178"/>
    </location>
</feature>
<dbReference type="Pfam" id="PF00098">
    <property type="entry name" value="zf-CCHC"/>
    <property type="match status" value="1"/>
</dbReference>
<dbReference type="AlphaFoldDB" id="A0A4C1STX6"/>
<dbReference type="InterPro" id="IPR001878">
    <property type="entry name" value="Znf_CCHC"/>
</dbReference>